<dbReference type="RefSeq" id="WP_160764205.1">
    <property type="nucleotide sequence ID" value="NZ_WUPT01000002.1"/>
</dbReference>
<dbReference type="PANTHER" id="PTHR43736:SF1">
    <property type="entry name" value="DIHYDRONEOPTERIN TRIPHOSPHATE DIPHOSPHATASE"/>
    <property type="match status" value="1"/>
</dbReference>
<reference evidence="4 5" key="2">
    <citation type="submission" date="2020-03" db="EMBL/GenBank/DDBJ databases">
        <title>Kangsaoukella pontilimi gen. nov., sp. nov., a new member of the family Rhodobacteraceae isolated from a tidal mudflat.</title>
        <authorList>
            <person name="Kim I.S."/>
        </authorList>
    </citation>
    <scope>NUCLEOTIDE SEQUENCE [LARGE SCALE GENOMIC DNA]</scope>
    <source>
        <strain evidence="4 5">GH1-50</strain>
    </source>
</reference>
<dbReference type="AlphaFoldDB" id="A0A7C9IGV9"/>
<dbReference type="PROSITE" id="PS00893">
    <property type="entry name" value="NUDIX_BOX"/>
    <property type="match status" value="1"/>
</dbReference>
<evidence type="ECO:0000259" key="3">
    <source>
        <dbReference type="PROSITE" id="PS51462"/>
    </source>
</evidence>
<dbReference type="Proteomes" id="UP000480350">
    <property type="component" value="Unassembled WGS sequence"/>
</dbReference>
<feature type="domain" description="Nudix hydrolase" evidence="3">
    <location>
        <begin position="16"/>
        <end position="144"/>
    </location>
</feature>
<dbReference type="GO" id="GO:0016787">
    <property type="term" value="F:hydrolase activity"/>
    <property type="evidence" value="ECO:0007669"/>
    <property type="project" value="UniProtKB-KW"/>
</dbReference>
<dbReference type="PROSITE" id="PS51462">
    <property type="entry name" value="NUDIX"/>
    <property type="match status" value="1"/>
</dbReference>
<comment type="cofactor">
    <cofactor evidence="1">
        <name>Mg(2+)</name>
        <dbReference type="ChEBI" id="CHEBI:18420"/>
    </cofactor>
</comment>
<gene>
    <name evidence="4" type="ORF">GQ651_10470</name>
</gene>
<keyword evidence="2" id="KW-0378">Hydrolase</keyword>
<name>A0A7C9IGV9_9RHOB</name>
<evidence type="ECO:0000256" key="2">
    <source>
        <dbReference type="ARBA" id="ARBA00022801"/>
    </source>
</evidence>
<dbReference type="PANTHER" id="PTHR43736">
    <property type="entry name" value="ADP-RIBOSE PYROPHOSPHATASE"/>
    <property type="match status" value="1"/>
</dbReference>
<evidence type="ECO:0000256" key="1">
    <source>
        <dbReference type="ARBA" id="ARBA00001946"/>
    </source>
</evidence>
<dbReference type="Pfam" id="PF00293">
    <property type="entry name" value="NUDIX"/>
    <property type="match status" value="1"/>
</dbReference>
<evidence type="ECO:0000313" key="5">
    <source>
        <dbReference type="Proteomes" id="UP000480350"/>
    </source>
</evidence>
<keyword evidence="5" id="KW-1185">Reference proteome</keyword>
<dbReference type="InterPro" id="IPR000086">
    <property type="entry name" value="NUDIX_hydrolase_dom"/>
</dbReference>
<proteinExistence type="predicted"/>
<dbReference type="InterPro" id="IPR015797">
    <property type="entry name" value="NUDIX_hydrolase-like_dom_sf"/>
</dbReference>
<evidence type="ECO:0000313" key="4">
    <source>
        <dbReference type="EMBL" id="MXQ08267.1"/>
    </source>
</evidence>
<sequence length="147" mass="16675">MIPRLGEPVRSDRRYRLRPGVYAILPRGGDVLLTYQAEPEHEVQLPGGGIDTGEQVLPALHREVFEETGWTIAGPKRVGAFRRFAYMPDYDLWAEKVCHVYVARPVQRISAPTEPEHTAIWAPFEAAPGLIQNEGDRMFLLRVLSRL</sequence>
<dbReference type="Gene3D" id="3.90.79.10">
    <property type="entry name" value="Nucleoside Triphosphate Pyrophosphohydrolase"/>
    <property type="match status" value="1"/>
</dbReference>
<reference evidence="4 5" key="1">
    <citation type="submission" date="2019-12" db="EMBL/GenBank/DDBJ databases">
        <authorList>
            <person name="Lee S.D."/>
        </authorList>
    </citation>
    <scope>NUCLEOTIDE SEQUENCE [LARGE SCALE GENOMIC DNA]</scope>
    <source>
        <strain evidence="4 5">GH1-50</strain>
    </source>
</reference>
<accession>A0A7C9IGV9</accession>
<dbReference type="SUPFAM" id="SSF55811">
    <property type="entry name" value="Nudix"/>
    <property type="match status" value="1"/>
</dbReference>
<comment type="caution">
    <text evidence="4">The sequence shown here is derived from an EMBL/GenBank/DDBJ whole genome shotgun (WGS) entry which is preliminary data.</text>
</comment>
<organism evidence="4 5">
    <name type="scientific">Kangsaoukella pontilimi</name>
    <dbReference type="NCBI Taxonomy" id="2691042"/>
    <lineage>
        <taxon>Bacteria</taxon>
        <taxon>Pseudomonadati</taxon>
        <taxon>Pseudomonadota</taxon>
        <taxon>Alphaproteobacteria</taxon>
        <taxon>Rhodobacterales</taxon>
        <taxon>Paracoccaceae</taxon>
        <taxon>Kangsaoukella</taxon>
    </lineage>
</organism>
<protein>
    <submittedName>
        <fullName evidence="4">NUDIX domain-containing protein</fullName>
    </submittedName>
</protein>
<dbReference type="InterPro" id="IPR020084">
    <property type="entry name" value="NUDIX_hydrolase_CS"/>
</dbReference>
<dbReference type="EMBL" id="WUPT01000002">
    <property type="protein sequence ID" value="MXQ08267.1"/>
    <property type="molecule type" value="Genomic_DNA"/>
</dbReference>